<name>A0A8H7QZA3_9FUNG</name>
<proteinExistence type="predicted"/>
<organism evidence="2 3">
    <name type="scientific">Mucor saturninus</name>
    <dbReference type="NCBI Taxonomy" id="64648"/>
    <lineage>
        <taxon>Eukaryota</taxon>
        <taxon>Fungi</taxon>
        <taxon>Fungi incertae sedis</taxon>
        <taxon>Mucoromycota</taxon>
        <taxon>Mucoromycotina</taxon>
        <taxon>Mucoromycetes</taxon>
        <taxon>Mucorales</taxon>
        <taxon>Mucorineae</taxon>
        <taxon>Mucoraceae</taxon>
        <taxon>Mucor</taxon>
    </lineage>
</organism>
<dbReference type="Proteomes" id="UP000603453">
    <property type="component" value="Unassembled WGS sequence"/>
</dbReference>
<sequence>MDNNKTPRTYDEAFLFAMGETNPTSNSKKRTRMFADFYDVVPVAVNDEDGNEVDVILSPNHVEKFQTMLAKPIPLTVSRPVQEASPQTMFPTRDTVNSIGEFGAYSSYLSKRRYTLLTKDMTELLNQDWEIKPSQRFIAARALIGSVIIDTENHRGLLILALEVYGRDPDIDSHAEQRSSTGSTRQSTSIPSVGQNDFEIFTMRQTEGSNISIKLILGTHTFNALVTASTRIDNLVDQPECGPNTVNFGVSPQSHLKYKLYLDAESWSDSLALDKKTNLQSIYTHSRLMQLRQLRTRFHKIDTYSASRSSLFHGHLQQPMTVFTYGKSTTSINSGALSSRFLAMLATSVMRDGQDAHLGKTIVENLLTEFNKETKAKHVIQRVLQLFGDNDTIPIIGNTDLNYIAEELATLLASYLSSTNKKSVIPSLADHLKSY</sequence>
<dbReference type="OrthoDB" id="2236538at2759"/>
<evidence type="ECO:0000256" key="1">
    <source>
        <dbReference type="SAM" id="MobiDB-lite"/>
    </source>
</evidence>
<dbReference type="EMBL" id="JAEPRD010000070">
    <property type="protein sequence ID" value="KAG2201557.1"/>
    <property type="molecule type" value="Genomic_DNA"/>
</dbReference>
<accession>A0A8H7QZA3</accession>
<evidence type="ECO:0000313" key="3">
    <source>
        <dbReference type="Proteomes" id="UP000603453"/>
    </source>
</evidence>
<keyword evidence="3" id="KW-1185">Reference proteome</keyword>
<feature type="compositionally biased region" description="Low complexity" evidence="1">
    <location>
        <begin position="178"/>
        <end position="189"/>
    </location>
</feature>
<evidence type="ECO:0000313" key="2">
    <source>
        <dbReference type="EMBL" id="KAG2201557.1"/>
    </source>
</evidence>
<reference evidence="2" key="1">
    <citation type="submission" date="2020-12" db="EMBL/GenBank/DDBJ databases">
        <title>Metabolic potential, ecology and presence of endohyphal bacteria is reflected in genomic diversity of Mucoromycotina.</title>
        <authorList>
            <person name="Muszewska A."/>
            <person name="Okrasinska A."/>
            <person name="Steczkiewicz K."/>
            <person name="Drgas O."/>
            <person name="Orlowska M."/>
            <person name="Perlinska-Lenart U."/>
            <person name="Aleksandrzak-Piekarczyk T."/>
            <person name="Szatraj K."/>
            <person name="Zielenkiewicz U."/>
            <person name="Pilsyk S."/>
            <person name="Malc E."/>
            <person name="Mieczkowski P."/>
            <person name="Kruszewska J.S."/>
            <person name="Biernat P."/>
            <person name="Pawlowska J."/>
        </authorList>
    </citation>
    <scope>NUCLEOTIDE SEQUENCE</scope>
    <source>
        <strain evidence="2">WA0000017839</strain>
    </source>
</reference>
<feature type="region of interest" description="Disordered" evidence="1">
    <location>
        <begin position="172"/>
        <end position="192"/>
    </location>
</feature>
<comment type="caution">
    <text evidence="2">The sequence shown here is derived from an EMBL/GenBank/DDBJ whole genome shotgun (WGS) entry which is preliminary data.</text>
</comment>
<gene>
    <name evidence="2" type="ORF">INT47_007434</name>
</gene>
<protein>
    <submittedName>
        <fullName evidence="2">Uncharacterized protein</fullName>
    </submittedName>
</protein>
<dbReference type="AlphaFoldDB" id="A0A8H7QZA3"/>